<proteinExistence type="predicted"/>
<name>A0A9D1E9U8_9FIRM</name>
<comment type="caution">
    <text evidence="1">The sequence shown here is derived from an EMBL/GenBank/DDBJ whole genome shotgun (WGS) entry which is preliminary data.</text>
</comment>
<dbReference type="InterPro" id="IPR024523">
    <property type="entry name" value="DUF3793"/>
</dbReference>
<sequence>MKHKVFQMIRSMDGEDIQLQLAMQCAPLIAGLKMSNLLIIPRESLPALREILEGSDIAHALLLEKGKKATLLLYCRNQLQQYLARPQILDFLRGQGYDDCSLEWFLASLRIRYRNHMEKAGPFPHEMGIALGYPLEDVEGFIRNSGEHFLYSGYWKVYGNLPEKLRLFRYYENAREHLVQLVFGGRHMSEIIACYGNSRKRAHDDTALAECEALGKQLARMA</sequence>
<reference evidence="1" key="2">
    <citation type="journal article" date="2021" name="PeerJ">
        <title>Extensive microbial diversity within the chicken gut microbiome revealed by metagenomics and culture.</title>
        <authorList>
            <person name="Gilroy R."/>
            <person name="Ravi A."/>
            <person name="Getino M."/>
            <person name="Pursley I."/>
            <person name="Horton D.L."/>
            <person name="Alikhan N.F."/>
            <person name="Baker D."/>
            <person name="Gharbi K."/>
            <person name="Hall N."/>
            <person name="Watson M."/>
            <person name="Adriaenssens E.M."/>
            <person name="Foster-Nyarko E."/>
            <person name="Jarju S."/>
            <person name="Secka A."/>
            <person name="Antonio M."/>
            <person name="Oren A."/>
            <person name="Chaudhuri R.R."/>
            <person name="La Ragione R."/>
            <person name="Hildebrand F."/>
            <person name="Pallen M.J."/>
        </authorList>
    </citation>
    <scope>NUCLEOTIDE SEQUENCE</scope>
    <source>
        <strain evidence="1">ChiSjej5B23-6657</strain>
    </source>
</reference>
<dbReference type="AlphaFoldDB" id="A0A9D1E9U8"/>
<gene>
    <name evidence="1" type="ORF">IAA55_06355</name>
</gene>
<dbReference type="Proteomes" id="UP000823912">
    <property type="component" value="Unassembled WGS sequence"/>
</dbReference>
<organism evidence="1 2">
    <name type="scientific">Candidatus Pullilachnospira gallistercoris</name>
    <dbReference type="NCBI Taxonomy" id="2840911"/>
    <lineage>
        <taxon>Bacteria</taxon>
        <taxon>Bacillati</taxon>
        <taxon>Bacillota</taxon>
        <taxon>Clostridia</taxon>
        <taxon>Lachnospirales</taxon>
        <taxon>Lachnospiraceae</taxon>
        <taxon>Lachnospiraceae incertae sedis</taxon>
        <taxon>Candidatus Pullilachnospira</taxon>
    </lineage>
</organism>
<evidence type="ECO:0000313" key="1">
    <source>
        <dbReference type="EMBL" id="HIR70883.1"/>
    </source>
</evidence>
<dbReference type="Pfam" id="PF12672">
    <property type="entry name" value="DUF3793"/>
    <property type="match status" value="1"/>
</dbReference>
<accession>A0A9D1E9U8</accession>
<reference evidence="1" key="1">
    <citation type="submission" date="2020-10" db="EMBL/GenBank/DDBJ databases">
        <authorList>
            <person name="Gilroy R."/>
        </authorList>
    </citation>
    <scope>NUCLEOTIDE SEQUENCE</scope>
    <source>
        <strain evidence="1">ChiSjej5B23-6657</strain>
    </source>
</reference>
<dbReference type="EMBL" id="DVHM01000101">
    <property type="protein sequence ID" value="HIR70883.1"/>
    <property type="molecule type" value="Genomic_DNA"/>
</dbReference>
<protein>
    <submittedName>
        <fullName evidence="1">DUF3793 family protein</fullName>
    </submittedName>
</protein>
<evidence type="ECO:0000313" key="2">
    <source>
        <dbReference type="Proteomes" id="UP000823912"/>
    </source>
</evidence>